<proteinExistence type="predicted"/>
<organism evidence="1 2">
    <name type="scientific">Scophthalmus maximus</name>
    <name type="common">Turbot</name>
    <name type="synonym">Psetta maxima</name>
    <dbReference type="NCBI Taxonomy" id="52904"/>
    <lineage>
        <taxon>Eukaryota</taxon>
        <taxon>Metazoa</taxon>
        <taxon>Chordata</taxon>
        <taxon>Craniata</taxon>
        <taxon>Vertebrata</taxon>
        <taxon>Euteleostomi</taxon>
        <taxon>Actinopterygii</taxon>
        <taxon>Neopterygii</taxon>
        <taxon>Teleostei</taxon>
        <taxon>Neoteleostei</taxon>
        <taxon>Acanthomorphata</taxon>
        <taxon>Carangaria</taxon>
        <taxon>Pleuronectiformes</taxon>
        <taxon>Pleuronectoidei</taxon>
        <taxon>Scophthalmidae</taxon>
        <taxon>Scophthalmus</taxon>
    </lineage>
</organism>
<accession>A0A2U9B307</accession>
<dbReference type="EMBL" id="CP026244">
    <property type="protein sequence ID" value="AWO98158.1"/>
    <property type="molecule type" value="Genomic_DNA"/>
</dbReference>
<sequence>MALSDADVQKQVMRRFNLQHDSVRPWNDRRKLCDASLSHCFAEKCFSTLPFESDMSVCRGGMTLRERESCSLSWRPDEHKQKLNMKQYVTGGLYWRRVGGV</sequence>
<dbReference type="Proteomes" id="UP000246464">
    <property type="component" value="Chromosome 2"/>
</dbReference>
<evidence type="ECO:0000313" key="2">
    <source>
        <dbReference type="Proteomes" id="UP000246464"/>
    </source>
</evidence>
<keyword evidence="2" id="KW-1185">Reference proteome</keyword>
<protein>
    <submittedName>
        <fullName evidence="1">Uncharacterized protein</fullName>
    </submittedName>
</protein>
<name>A0A2U9B307_SCOMX</name>
<evidence type="ECO:0000313" key="1">
    <source>
        <dbReference type="EMBL" id="AWO98158.1"/>
    </source>
</evidence>
<reference evidence="1 2" key="1">
    <citation type="submission" date="2017-12" db="EMBL/GenBank/DDBJ databases">
        <title>Integrating genomic resources of turbot (Scophthalmus maximus) in depth evaluation of genetic and physical mapping variation across individuals.</title>
        <authorList>
            <person name="Martinez P."/>
        </authorList>
    </citation>
    <scope>NUCLEOTIDE SEQUENCE [LARGE SCALE GENOMIC DNA]</scope>
</reference>
<gene>
    <name evidence="1" type="ORF">SMAX5B_016728</name>
</gene>
<dbReference type="AlphaFoldDB" id="A0A2U9B307"/>